<comment type="similarity">
    <text evidence="1">Belongs to the ATP-dependent AMP-binding enzyme family.</text>
</comment>
<dbReference type="PANTHER" id="PTHR24095:SF14">
    <property type="entry name" value="ACETYL-COENZYME A SYNTHETASE 1"/>
    <property type="match status" value="1"/>
</dbReference>
<evidence type="ECO:0000259" key="8">
    <source>
        <dbReference type="Pfam" id="PF13193"/>
    </source>
</evidence>
<keyword evidence="5" id="KW-0067">ATP-binding</keyword>
<dbReference type="InterPro" id="IPR025110">
    <property type="entry name" value="AMP-bd_C"/>
</dbReference>
<dbReference type="PANTHER" id="PTHR24095">
    <property type="entry name" value="ACETYL-COENZYME A SYNTHETASE"/>
    <property type="match status" value="1"/>
</dbReference>
<evidence type="ECO:0000256" key="3">
    <source>
        <dbReference type="ARBA" id="ARBA00022598"/>
    </source>
</evidence>
<evidence type="ECO:0000256" key="4">
    <source>
        <dbReference type="ARBA" id="ARBA00022741"/>
    </source>
</evidence>
<feature type="domain" description="AMP-dependent synthetase/ligase" evidence="7">
    <location>
        <begin position="95"/>
        <end position="481"/>
    </location>
</feature>
<dbReference type="EC" id="6.2.1.1" evidence="2"/>
<dbReference type="PROSITE" id="PS00455">
    <property type="entry name" value="AMP_BINDING"/>
    <property type="match status" value="1"/>
</dbReference>
<dbReference type="Gene3D" id="3.40.50.12780">
    <property type="entry name" value="N-terminal domain of ligase-like"/>
    <property type="match status" value="1"/>
</dbReference>
<dbReference type="InterPro" id="IPR020845">
    <property type="entry name" value="AMP-binding_CS"/>
</dbReference>
<dbReference type="GO" id="GO:0005524">
    <property type="term" value="F:ATP binding"/>
    <property type="evidence" value="ECO:0007669"/>
    <property type="project" value="UniProtKB-KW"/>
</dbReference>
<dbReference type="InterPro" id="IPR032387">
    <property type="entry name" value="ACAS_N"/>
</dbReference>
<dbReference type="GO" id="GO:0006085">
    <property type="term" value="P:acetyl-CoA biosynthetic process"/>
    <property type="evidence" value="ECO:0007669"/>
    <property type="project" value="TreeGrafter"/>
</dbReference>
<feature type="domain" description="Acetyl-coenzyme A synthetase N-terminal" evidence="9">
    <location>
        <begin position="31"/>
        <end position="85"/>
    </location>
</feature>
<evidence type="ECO:0000256" key="5">
    <source>
        <dbReference type="ARBA" id="ARBA00022840"/>
    </source>
</evidence>
<dbReference type="InterPro" id="IPR000873">
    <property type="entry name" value="AMP-dep_synth/lig_dom"/>
</dbReference>
<name>A0A398AVS8_9BACI</name>
<dbReference type="Gene3D" id="3.30.300.30">
    <property type="match status" value="1"/>
</dbReference>
<evidence type="ECO:0000256" key="1">
    <source>
        <dbReference type="ARBA" id="ARBA00006432"/>
    </source>
</evidence>
<keyword evidence="6" id="KW-0007">Acetylation</keyword>
<dbReference type="Pfam" id="PF16177">
    <property type="entry name" value="ACAS_N"/>
    <property type="match status" value="1"/>
</dbReference>
<dbReference type="EMBL" id="QWVS01000060">
    <property type="protein sequence ID" value="RID81721.1"/>
    <property type="molecule type" value="Genomic_DNA"/>
</dbReference>
<gene>
    <name evidence="10" type="ORF">D1953_19975</name>
</gene>
<protein>
    <recommendedName>
        <fullName evidence="2">acetate--CoA ligase</fullName>
        <ecNumber evidence="2">6.2.1.1</ecNumber>
    </recommendedName>
</protein>
<reference evidence="10 11" key="1">
    <citation type="submission" date="2018-08" db="EMBL/GenBank/DDBJ databases">
        <title>Bacillus jemisoniae sp. nov., Bacillus chryseoplanitiae sp. nov., Bacillus resnikiae sp. nov., and Bacillus frankliniae sp. nov., isolated from Viking spacecraft and associated surfaces.</title>
        <authorList>
            <person name="Seuylemezian A."/>
            <person name="Vaishampayan P."/>
        </authorList>
    </citation>
    <scope>NUCLEOTIDE SEQUENCE [LARGE SCALE GENOMIC DNA]</scope>
    <source>
        <strain evidence="10 11">MA001</strain>
    </source>
</reference>
<evidence type="ECO:0000259" key="7">
    <source>
        <dbReference type="Pfam" id="PF00501"/>
    </source>
</evidence>
<dbReference type="GO" id="GO:0003987">
    <property type="term" value="F:acetate-CoA ligase activity"/>
    <property type="evidence" value="ECO:0007669"/>
    <property type="project" value="UniProtKB-EC"/>
</dbReference>
<organism evidence="10 11">
    <name type="scientific">Peribacillus asahii</name>
    <dbReference type="NCBI Taxonomy" id="228899"/>
    <lineage>
        <taxon>Bacteria</taxon>
        <taxon>Bacillati</taxon>
        <taxon>Bacillota</taxon>
        <taxon>Bacilli</taxon>
        <taxon>Bacillales</taxon>
        <taxon>Bacillaceae</taxon>
        <taxon>Peribacillus</taxon>
    </lineage>
</organism>
<feature type="domain" description="AMP-binding enzyme C-terminal" evidence="8">
    <location>
        <begin position="534"/>
        <end position="612"/>
    </location>
</feature>
<dbReference type="InterPro" id="IPR042099">
    <property type="entry name" value="ANL_N_sf"/>
</dbReference>
<evidence type="ECO:0000256" key="2">
    <source>
        <dbReference type="ARBA" id="ARBA00013275"/>
    </source>
</evidence>
<evidence type="ECO:0000256" key="6">
    <source>
        <dbReference type="ARBA" id="ARBA00022990"/>
    </source>
</evidence>
<sequence length="650" mass="72822">MNNKALWQPSQEFIESTRLYQWMGQLGFTDYEKFLDASTKDIAWFWGEVEKELGIEWVRSYEQVLNLSKGIKYPEWYEGGKINIIQSALEKWAHNTETANQLALVWESEDGEVKRYTYAEISAWVDRVAQGFQNQGIEKGDRIAIYMPMIPETAVAILAAVKIGAVFSPAFSGYGADALAIRLNAAQAKIVITADGFLRRNKVIKMKEEVDQAVAMSPSIEKVVVVRRLNREIPWSEAVDMEWIDLESTEVTDVTTQVMESSDPLMLIYTSGTTGKPKGAVHTHSGFPIKAAFDVGIAMDLKRGDTLLWIADMGWLTGPVTLFGSLLNGATAVFYEGSPDYPNTDRLWELATEHQVTHLGVSPTLIRTLMKHENSNEVNHNMKKLRVFTSTGEPWNSEAWKWLFEKVGKGQIPIINYAGGTEIAGGILINVLVKPISPITFNSQIPGMDVHILSENGHSVHNALGELSIKQPWVGMTRGFWQEPERYEQSYWNRWPDTWVHGDWAILDEDGFWTITGRSDDTLNVAGKRLGPSEMESILQGHECVLEAATIGVPDSIKGEAPVCFVVLKPDSLESDDLKSELLDLVAMHMGKAMRPKALYFISELPRTKNGKILRRVVQSTYLNKDSGDLSSLESPNAIEEIRLKALLKN</sequence>
<keyword evidence="11" id="KW-1185">Reference proteome</keyword>
<keyword evidence="4" id="KW-0547">Nucleotide-binding</keyword>
<keyword evidence="3" id="KW-0436">Ligase</keyword>
<proteinExistence type="inferred from homology"/>
<dbReference type="Pfam" id="PF13193">
    <property type="entry name" value="AMP-binding_C"/>
    <property type="match status" value="1"/>
</dbReference>
<dbReference type="Pfam" id="PF00501">
    <property type="entry name" value="AMP-binding"/>
    <property type="match status" value="1"/>
</dbReference>
<evidence type="ECO:0000313" key="10">
    <source>
        <dbReference type="EMBL" id="RID81721.1"/>
    </source>
</evidence>
<dbReference type="RefSeq" id="WP_119118910.1">
    <property type="nucleotide sequence ID" value="NZ_QWVS01000060.1"/>
</dbReference>
<dbReference type="SUPFAM" id="SSF56801">
    <property type="entry name" value="Acetyl-CoA synthetase-like"/>
    <property type="match status" value="1"/>
</dbReference>
<accession>A0A398AVS8</accession>
<evidence type="ECO:0000259" key="9">
    <source>
        <dbReference type="Pfam" id="PF16177"/>
    </source>
</evidence>
<dbReference type="Proteomes" id="UP000266016">
    <property type="component" value="Unassembled WGS sequence"/>
</dbReference>
<dbReference type="AlphaFoldDB" id="A0A398AVS8"/>
<evidence type="ECO:0000313" key="11">
    <source>
        <dbReference type="Proteomes" id="UP000266016"/>
    </source>
</evidence>
<dbReference type="InterPro" id="IPR045851">
    <property type="entry name" value="AMP-bd_C_sf"/>
</dbReference>
<comment type="caution">
    <text evidence="10">The sequence shown here is derived from an EMBL/GenBank/DDBJ whole genome shotgun (WGS) entry which is preliminary data.</text>
</comment>